<dbReference type="InterPro" id="IPR042215">
    <property type="entry name" value="CarD-like_C"/>
</dbReference>
<evidence type="ECO:0000313" key="3">
    <source>
        <dbReference type="Proteomes" id="UP000823912"/>
    </source>
</evidence>
<sequence>MFQIGDYIVYGTSGVCRVEKIGPVDLPDVSKDKLYYTLSPVRNPGGHIYTPVDNQRVVMRPILTEDETEQLMKALPDIAPLTISDEKTVEVLYKHSLSSCDSVRWVQVIKTIHQRKQSRLKAGKKITAVDDRYMRIAKDNLYGELAVVLHKKPDEISSYIRERAGGSAEAAQ</sequence>
<dbReference type="AlphaFoldDB" id="A0A9D1JBM3"/>
<dbReference type="InterPro" id="IPR036101">
    <property type="entry name" value="CarD-like/TRCF_RID_sf"/>
</dbReference>
<evidence type="ECO:0000259" key="1">
    <source>
        <dbReference type="SMART" id="SM01058"/>
    </source>
</evidence>
<dbReference type="EMBL" id="DVHM01000127">
    <property type="protein sequence ID" value="HIR71179.1"/>
    <property type="molecule type" value="Genomic_DNA"/>
</dbReference>
<protein>
    <submittedName>
        <fullName evidence="2">CarD family transcriptional regulator</fullName>
    </submittedName>
</protein>
<dbReference type="SUPFAM" id="SSF141259">
    <property type="entry name" value="CarD-like"/>
    <property type="match status" value="1"/>
</dbReference>
<organism evidence="2 3">
    <name type="scientific">Candidatus Pullilachnospira gallistercoris</name>
    <dbReference type="NCBI Taxonomy" id="2840911"/>
    <lineage>
        <taxon>Bacteria</taxon>
        <taxon>Bacillati</taxon>
        <taxon>Bacillota</taxon>
        <taxon>Clostridia</taxon>
        <taxon>Lachnospirales</taxon>
        <taxon>Lachnospiraceae</taxon>
        <taxon>Lachnospiraceae incertae sedis</taxon>
        <taxon>Candidatus Pullilachnospira</taxon>
    </lineage>
</organism>
<dbReference type="Pfam" id="PF02559">
    <property type="entry name" value="CarD_TRCF_RID"/>
    <property type="match status" value="1"/>
</dbReference>
<reference evidence="2" key="2">
    <citation type="journal article" date="2021" name="PeerJ">
        <title>Extensive microbial diversity within the chicken gut microbiome revealed by metagenomics and culture.</title>
        <authorList>
            <person name="Gilroy R."/>
            <person name="Ravi A."/>
            <person name="Getino M."/>
            <person name="Pursley I."/>
            <person name="Horton D.L."/>
            <person name="Alikhan N.F."/>
            <person name="Baker D."/>
            <person name="Gharbi K."/>
            <person name="Hall N."/>
            <person name="Watson M."/>
            <person name="Adriaenssens E.M."/>
            <person name="Foster-Nyarko E."/>
            <person name="Jarju S."/>
            <person name="Secka A."/>
            <person name="Antonio M."/>
            <person name="Oren A."/>
            <person name="Chaudhuri R.R."/>
            <person name="La Ragione R."/>
            <person name="Hildebrand F."/>
            <person name="Pallen M.J."/>
        </authorList>
    </citation>
    <scope>NUCLEOTIDE SEQUENCE</scope>
    <source>
        <strain evidence="2">ChiSjej5B23-6657</strain>
    </source>
</reference>
<evidence type="ECO:0000313" key="2">
    <source>
        <dbReference type="EMBL" id="HIR71179.1"/>
    </source>
</evidence>
<proteinExistence type="predicted"/>
<feature type="domain" description="CarD-like/TRCF RNAP-interacting" evidence="1">
    <location>
        <begin position="1"/>
        <end position="113"/>
    </location>
</feature>
<accession>A0A9D1JBM3</accession>
<dbReference type="Gene3D" id="1.20.58.1290">
    <property type="entry name" value="CarD-like, C-terminal domain"/>
    <property type="match status" value="1"/>
</dbReference>
<dbReference type="Proteomes" id="UP000823912">
    <property type="component" value="Unassembled WGS sequence"/>
</dbReference>
<name>A0A9D1JBM3_9FIRM</name>
<reference evidence="2" key="1">
    <citation type="submission" date="2020-10" db="EMBL/GenBank/DDBJ databases">
        <authorList>
            <person name="Gilroy R."/>
        </authorList>
    </citation>
    <scope>NUCLEOTIDE SEQUENCE</scope>
    <source>
        <strain evidence="2">ChiSjej5B23-6657</strain>
    </source>
</reference>
<dbReference type="SMART" id="SM01058">
    <property type="entry name" value="CarD_TRCF"/>
    <property type="match status" value="1"/>
</dbReference>
<comment type="caution">
    <text evidence="2">The sequence shown here is derived from an EMBL/GenBank/DDBJ whole genome shotgun (WGS) entry which is preliminary data.</text>
</comment>
<dbReference type="Gene3D" id="2.40.10.170">
    <property type="match status" value="1"/>
</dbReference>
<dbReference type="InterPro" id="IPR003711">
    <property type="entry name" value="CarD-like/TRCF_RID"/>
</dbReference>
<gene>
    <name evidence="2" type="ORF">IAA55_07845</name>
</gene>